<protein>
    <submittedName>
        <fullName evidence="1">Uncharacterized protein</fullName>
    </submittedName>
</protein>
<evidence type="ECO:0000313" key="2">
    <source>
        <dbReference type="Proteomes" id="UP001060085"/>
    </source>
</evidence>
<comment type="caution">
    <text evidence="1">The sequence shown here is derived from an EMBL/GenBank/DDBJ whole genome shotgun (WGS) entry which is preliminary data.</text>
</comment>
<gene>
    <name evidence="1" type="ORF">M9H77_35799</name>
</gene>
<keyword evidence="2" id="KW-1185">Reference proteome</keyword>
<accession>A0ACB9ZQY7</accession>
<dbReference type="Proteomes" id="UP001060085">
    <property type="component" value="Linkage Group LG08"/>
</dbReference>
<dbReference type="EMBL" id="CM044708">
    <property type="protein sequence ID" value="KAI5649794.1"/>
    <property type="molecule type" value="Genomic_DNA"/>
</dbReference>
<name>A0ACB9ZQY7_CATRO</name>
<sequence length="106" mass="12073">MQDDLTGVPINRATRIENKVGSQDLRLLIDLEASESLIKERAAARFNDLAFLLGKQKEVLQYTSQVSWLFFDAVISKWQIKQELDEQNLLTRKAVEEAGSDSSNQF</sequence>
<organism evidence="1 2">
    <name type="scientific">Catharanthus roseus</name>
    <name type="common">Madagascar periwinkle</name>
    <name type="synonym">Vinca rosea</name>
    <dbReference type="NCBI Taxonomy" id="4058"/>
    <lineage>
        <taxon>Eukaryota</taxon>
        <taxon>Viridiplantae</taxon>
        <taxon>Streptophyta</taxon>
        <taxon>Embryophyta</taxon>
        <taxon>Tracheophyta</taxon>
        <taxon>Spermatophyta</taxon>
        <taxon>Magnoliopsida</taxon>
        <taxon>eudicotyledons</taxon>
        <taxon>Gunneridae</taxon>
        <taxon>Pentapetalae</taxon>
        <taxon>asterids</taxon>
        <taxon>lamiids</taxon>
        <taxon>Gentianales</taxon>
        <taxon>Apocynaceae</taxon>
        <taxon>Rauvolfioideae</taxon>
        <taxon>Vinceae</taxon>
        <taxon>Catharanthinae</taxon>
        <taxon>Catharanthus</taxon>
    </lineage>
</organism>
<reference evidence="2" key="1">
    <citation type="journal article" date="2023" name="Nat. Plants">
        <title>Single-cell RNA sequencing provides a high-resolution roadmap for understanding the multicellular compartmentation of specialized metabolism.</title>
        <authorList>
            <person name="Sun S."/>
            <person name="Shen X."/>
            <person name="Li Y."/>
            <person name="Li Y."/>
            <person name="Wang S."/>
            <person name="Li R."/>
            <person name="Zhang H."/>
            <person name="Shen G."/>
            <person name="Guo B."/>
            <person name="Wei J."/>
            <person name="Xu J."/>
            <person name="St-Pierre B."/>
            <person name="Chen S."/>
            <person name="Sun C."/>
        </authorList>
    </citation>
    <scope>NUCLEOTIDE SEQUENCE [LARGE SCALE GENOMIC DNA]</scope>
</reference>
<proteinExistence type="predicted"/>
<evidence type="ECO:0000313" key="1">
    <source>
        <dbReference type="EMBL" id="KAI5649794.1"/>
    </source>
</evidence>